<organism evidence="1 2">
    <name type="scientific">Melastoma candidum</name>
    <dbReference type="NCBI Taxonomy" id="119954"/>
    <lineage>
        <taxon>Eukaryota</taxon>
        <taxon>Viridiplantae</taxon>
        <taxon>Streptophyta</taxon>
        <taxon>Embryophyta</taxon>
        <taxon>Tracheophyta</taxon>
        <taxon>Spermatophyta</taxon>
        <taxon>Magnoliopsida</taxon>
        <taxon>eudicotyledons</taxon>
        <taxon>Gunneridae</taxon>
        <taxon>Pentapetalae</taxon>
        <taxon>rosids</taxon>
        <taxon>malvids</taxon>
        <taxon>Myrtales</taxon>
        <taxon>Melastomataceae</taxon>
        <taxon>Melastomatoideae</taxon>
        <taxon>Melastomateae</taxon>
        <taxon>Melastoma</taxon>
    </lineage>
</organism>
<dbReference type="Proteomes" id="UP001057402">
    <property type="component" value="Chromosome 6"/>
</dbReference>
<sequence>MFTRRRATTLFSTSSLLLLLLLIISSAATYSPAVARPHTSFLAQFQTREIERGEIREETEEGRRVLGEAAMAAHEDYIYTQDLNP</sequence>
<keyword evidence="2" id="KW-1185">Reference proteome</keyword>
<proteinExistence type="predicted"/>
<evidence type="ECO:0000313" key="1">
    <source>
        <dbReference type="EMBL" id="KAI4367139.1"/>
    </source>
</evidence>
<gene>
    <name evidence="1" type="ORF">MLD38_022909</name>
</gene>
<comment type="caution">
    <text evidence="1">The sequence shown here is derived from an EMBL/GenBank/DDBJ whole genome shotgun (WGS) entry which is preliminary data.</text>
</comment>
<dbReference type="EMBL" id="CM042885">
    <property type="protein sequence ID" value="KAI4367139.1"/>
    <property type="molecule type" value="Genomic_DNA"/>
</dbReference>
<evidence type="ECO:0000313" key="2">
    <source>
        <dbReference type="Proteomes" id="UP001057402"/>
    </source>
</evidence>
<reference evidence="2" key="1">
    <citation type="journal article" date="2023" name="Front. Plant Sci.">
        <title>Chromosomal-level genome assembly of Melastoma candidum provides insights into trichome evolution.</title>
        <authorList>
            <person name="Zhong Y."/>
            <person name="Wu W."/>
            <person name="Sun C."/>
            <person name="Zou P."/>
            <person name="Liu Y."/>
            <person name="Dai S."/>
            <person name="Zhou R."/>
        </authorList>
    </citation>
    <scope>NUCLEOTIDE SEQUENCE [LARGE SCALE GENOMIC DNA]</scope>
</reference>
<protein>
    <submittedName>
        <fullName evidence="1">Uncharacterized protein</fullName>
    </submittedName>
</protein>
<name>A0ACB9QKQ5_9MYRT</name>
<accession>A0ACB9QKQ5</accession>